<evidence type="ECO:0000313" key="3">
    <source>
        <dbReference type="Proteomes" id="UP000094070"/>
    </source>
</evidence>
<sequence length="67" mass="7355">MSNDIEKELDQMSAEMTDAPETPLPSIEEQKAIVAKFKQLEAEGKLTPEVLEAHFAQFSDDGAGPIH</sequence>
<proteinExistence type="predicted"/>
<organism evidence="2 3">
    <name type="scientific">Vibrio rumoiensis 1S-45</name>
    <dbReference type="NCBI Taxonomy" id="1188252"/>
    <lineage>
        <taxon>Bacteria</taxon>
        <taxon>Pseudomonadati</taxon>
        <taxon>Pseudomonadota</taxon>
        <taxon>Gammaproteobacteria</taxon>
        <taxon>Vibrionales</taxon>
        <taxon>Vibrionaceae</taxon>
        <taxon>Vibrio</taxon>
    </lineage>
</organism>
<keyword evidence="3" id="KW-1185">Reference proteome</keyword>
<dbReference type="AlphaFoldDB" id="A0A1E5DZF3"/>
<dbReference type="RefSeq" id="WP_017026253.1">
    <property type="nucleotide sequence ID" value="NZ_AJYK02000095.1"/>
</dbReference>
<dbReference type="STRING" id="1188252.A1QC_12350"/>
<evidence type="ECO:0000313" key="2">
    <source>
        <dbReference type="EMBL" id="OEF23286.1"/>
    </source>
</evidence>
<gene>
    <name evidence="2" type="ORF">A1QC_12350</name>
</gene>
<dbReference type="EMBL" id="AJYK02000095">
    <property type="protein sequence ID" value="OEF23286.1"/>
    <property type="molecule type" value="Genomic_DNA"/>
</dbReference>
<protein>
    <submittedName>
        <fullName evidence="2">Chromosome partitioning protein ParA</fullName>
    </submittedName>
</protein>
<dbReference type="Proteomes" id="UP000094070">
    <property type="component" value="Unassembled WGS sequence"/>
</dbReference>
<evidence type="ECO:0000256" key="1">
    <source>
        <dbReference type="SAM" id="MobiDB-lite"/>
    </source>
</evidence>
<dbReference type="eggNOG" id="ENOG5031NIT">
    <property type="taxonomic scope" value="Bacteria"/>
</dbReference>
<reference evidence="2 3" key="1">
    <citation type="journal article" date="2012" name="Science">
        <title>Ecological populations of bacteria act as socially cohesive units of antibiotic production and resistance.</title>
        <authorList>
            <person name="Cordero O.X."/>
            <person name="Wildschutte H."/>
            <person name="Kirkup B."/>
            <person name="Proehl S."/>
            <person name="Ngo L."/>
            <person name="Hussain F."/>
            <person name="Le Roux F."/>
            <person name="Mincer T."/>
            <person name="Polz M.F."/>
        </authorList>
    </citation>
    <scope>NUCLEOTIDE SEQUENCE [LARGE SCALE GENOMIC DNA]</scope>
    <source>
        <strain evidence="2 3">1S-45</strain>
    </source>
</reference>
<comment type="caution">
    <text evidence="2">The sequence shown here is derived from an EMBL/GenBank/DDBJ whole genome shotgun (WGS) entry which is preliminary data.</text>
</comment>
<feature type="compositionally biased region" description="Basic and acidic residues" evidence="1">
    <location>
        <begin position="1"/>
        <end position="10"/>
    </location>
</feature>
<accession>A0A1E5DZF3</accession>
<name>A0A1E5DZF3_9VIBR</name>
<feature type="region of interest" description="Disordered" evidence="1">
    <location>
        <begin position="1"/>
        <end position="24"/>
    </location>
</feature>
<dbReference type="OrthoDB" id="5918735at2"/>